<dbReference type="FunCoup" id="S0EWC8">
    <property type="interactions" value="290"/>
</dbReference>
<dbReference type="Gene3D" id="3.30.70.1440">
    <property type="entry name" value="Multidrug efflux transporter AcrB pore domain"/>
    <property type="match status" value="1"/>
</dbReference>
<feature type="transmembrane region" description="Helical" evidence="1">
    <location>
        <begin position="429"/>
        <end position="450"/>
    </location>
</feature>
<gene>
    <name evidence="2" type="ORF">CCALI_01916</name>
</gene>
<evidence type="ECO:0000313" key="2">
    <source>
        <dbReference type="EMBL" id="CCW35724.1"/>
    </source>
</evidence>
<dbReference type="GO" id="GO:0042910">
    <property type="term" value="F:xenobiotic transmembrane transporter activity"/>
    <property type="evidence" value="ECO:0007669"/>
    <property type="project" value="TreeGrafter"/>
</dbReference>
<dbReference type="SUPFAM" id="SSF82693">
    <property type="entry name" value="Multidrug efflux transporter AcrB pore domain, PN1, PN2, PC1 and PC2 subdomains"/>
    <property type="match status" value="3"/>
</dbReference>
<dbReference type="SUPFAM" id="SSF82866">
    <property type="entry name" value="Multidrug efflux transporter AcrB transmembrane domain"/>
    <property type="match status" value="2"/>
</dbReference>
<dbReference type="STRING" id="454171.CP488_02178"/>
<evidence type="ECO:0000313" key="3">
    <source>
        <dbReference type="Proteomes" id="UP000014227"/>
    </source>
</evidence>
<sequence>MNLSRFVSQNLKAILFVTIALCVIGVGVVGSFPVAILPEVTFPRLVVIAHAGERPIRMTEVALTRPIEQAIATVPGVIRIRSKTQRGDTEISVDFAWGTDMLTALELVNTQINQIRSSLPPETDVEVERMNPTVFPILGLSLQSKNLSQAQLWTLATYTLRPALSRVPGVALVEVQGGRIPEIAVDISPQRLMAYHLSLPEVEQAIANTNVFKSVGLLNRQFQQYQAIVSAEATDTDQLGRVVVAQRQGVPILLRQIAHIYPSVQDRTTIVTANGAESVLINIVRQPGANTVTVVNDVEQAIQQLKPTLPPGTQLHVFYDQSQLIKEAVGSVRDAVIIGSILAVVVLMLFLGNLRATLVTAVIIPATVLITFLLMRLSGLTLNLMTLGALAVGIGLVIDDAIVVVENVFRHLTEGATRFDSIRLASSEIALPMISSTLTTVVVFLPLVLLQGVAGAFFTALAVTLTIALMVSLALALFVSPSLCAAFLKVRPGTPEHGRLFEKLIEGYKKGLQFCVRHPRWLAVAAGLLVVATIFFATHLGSDFMPSIDEGAFVLDYRTPPGTSLEETNRLLMQIEHILETTPEVKSFSRRTGTELGFAITEPNRGDFAVMLHSHRHRSIDEVIADVRDRIERQVPGVNIDFSQVLQDLIGDLSGAPAPIEVKLFGEDQNQLDSVARSVADKLAKIPGVVDVQNGVIELGPELTVRVDPVKAGVVGLTPEDVANQVNAAMFGDVATQILQGERQIGVRVRLPEAYRSDKSAIEMLPIHTPDGYNVPLATLGTIQRVAGTVEITHENQRRMVSIEARLSGRDLGSVMKDVQALMRRTPLPAGITYELGGQYQSQQQSFRNLLEVLVLAVVLVYAVMLFQFGSFTSPTVLLLIMPLALFGVSFGLWATGTTLNVSSFMGAIMLVGIVVKNGILLLDQAQRAEREGLTPEEAVAQAGVIRIRPILMTTLTALLGLVPLAFGIGAGAQMQQPLAIAVIGGLSFSTIFTLVFAPTLYVVFRRYQLRLQANHEAPPPAELIEPIVEG</sequence>
<dbReference type="GO" id="GO:0005886">
    <property type="term" value="C:plasma membrane"/>
    <property type="evidence" value="ECO:0007669"/>
    <property type="project" value="TreeGrafter"/>
</dbReference>
<dbReference type="PANTHER" id="PTHR32063">
    <property type="match status" value="1"/>
</dbReference>
<dbReference type="SUPFAM" id="SSF82714">
    <property type="entry name" value="Multidrug efflux transporter AcrB TolC docking domain, DN and DC subdomains"/>
    <property type="match status" value="2"/>
</dbReference>
<feature type="transmembrane region" description="Helical" evidence="1">
    <location>
        <begin position="456"/>
        <end position="479"/>
    </location>
</feature>
<feature type="transmembrane region" description="Helical" evidence="1">
    <location>
        <begin position="951"/>
        <end position="973"/>
    </location>
</feature>
<dbReference type="Gene3D" id="3.30.70.1430">
    <property type="entry name" value="Multidrug efflux transporter AcrB pore domain"/>
    <property type="match status" value="2"/>
</dbReference>
<keyword evidence="3" id="KW-1185">Reference proteome</keyword>
<dbReference type="KEGG" id="ccz:CCALI_01916"/>
<feature type="transmembrane region" description="Helical" evidence="1">
    <location>
        <begin position="979"/>
        <end position="1005"/>
    </location>
</feature>
<keyword evidence="1" id="KW-0472">Membrane</keyword>
<feature type="transmembrane region" description="Helical" evidence="1">
    <location>
        <begin position="877"/>
        <end position="896"/>
    </location>
</feature>
<dbReference type="InterPro" id="IPR027463">
    <property type="entry name" value="AcrB_DN_DC_subdom"/>
</dbReference>
<proteinExistence type="predicted"/>
<feature type="transmembrane region" description="Helical" evidence="1">
    <location>
        <begin position="358"/>
        <end position="378"/>
    </location>
</feature>
<feature type="transmembrane region" description="Helical" evidence="1">
    <location>
        <begin position="902"/>
        <end position="923"/>
    </location>
</feature>
<dbReference type="eggNOG" id="COG0841">
    <property type="taxonomic scope" value="Bacteria"/>
</dbReference>
<dbReference type="Pfam" id="PF00873">
    <property type="entry name" value="ACR_tran"/>
    <property type="match status" value="1"/>
</dbReference>
<feature type="transmembrane region" description="Helical" evidence="1">
    <location>
        <begin position="521"/>
        <end position="540"/>
    </location>
</feature>
<dbReference type="PANTHER" id="PTHR32063:SF0">
    <property type="entry name" value="SWARMING MOTILITY PROTEIN SWRC"/>
    <property type="match status" value="1"/>
</dbReference>
<reference evidence="3" key="1">
    <citation type="submission" date="2013-03" db="EMBL/GenBank/DDBJ databases">
        <title>Genome sequence of Chthonomonas calidirosea, the first sequenced genome from the Armatimonadetes phylum (formally candidate division OP10).</title>
        <authorList>
            <person name="Lee K.C.Y."/>
            <person name="Morgan X.C."/>
            <person name="Dunfield P.F."/>
            <person name="Tamas I."/>
            <person name="Houghton K.M."/>
            <person name="Vyssotski M."/>
            <person name="Ryan J.L.J."/>
            <person name="Lagutin K."/>
            <person name="McDonald I.R."/>
            <person name="Stott M.B."/>
        </authorList>
    </citation>
    <scope>NUCLEOTIDE SEQUENCE [LARGE SCALE GENOMIC DNA]</scope>
    <source>
        <strain evidence="3">DSM 23976 / ICMP 18418 / T49</strain>
    </source>
</reference>
<keyword evidence="1" id="KW-0812">Transmembrane</keyword>
<dbReference type="PATRIC" id="fig|1303518.3.peg.1971"/>
<evidence type="ECO:0000256" key="1">
    <source>
        <dbReference type="SAM" id="Phobius"/>
    </source>
</evidence>
<dbReference type="EMBL" id="HF951689">
    <property type="protein sequence ID" value="CCW35724.1"/>
    <property type="molecule type" value="Genomic_DNA"/>
</dbReference>
<dbReference type="Proteomes" id="UP000014227">
    <property type="component" value="Chromosome I"/>
</dbReference>
<dbReference type="Gene3D" id="3.30.2090.10">
    <property type="entry name" value="Multidrug efflux transporter AcrB TolC docking domain, DN and DC subdomains"/>
    <property type="match status" value="2"/>
</dbReference>
<feature type="transmembrane region" description="Helical" evidence="1">
    <location>
        <begin position="335"/>
        <end position="351"/>
    </location>
</feature>
<dbReference type="Gene3D" id="3.30.70.1320">
    <property type="entry name" value="Multidrug efflux transporter AcrB pore domain like"/>
    <property type="match status" value="1"/>
</dbReference>
<name>S0EWC8_CHTCT</name>
<keyword evidence="1" id="KW-1133">Transmembrane helix</keyword>
<dbReference type="AlphaFoldDB" id="S0EWC8"/>
<dbReference type="HOGENOM" id="CLU_002755_1_2_0"/>
<accession>S0EWC8</accession>
<protein>
    <submittedName>
        <fullName evidence="2">Cation/multidrug efflux pump</fullName>
    </submittedName>
</protein>
<feature type="transmembrane region" description="Helical" evidence="1">
    <location>
        <begin position="384"/>
        <end position="409"/>
    </location>
</feature>
<dbReference type="Gene3D" id="1.20.1640.10">
    <property type="entry name" value="Multidrug efflux transporter AcrB transmembrane domain"/>
    <property type="match status" value="2"/>
</dbReference>
<dbReference type="PRINTS" id="PR00702">
    <property type="entry name" value="ACRIFLAVINRP"/>
</dbReference>
<dbReference type="InParanoid" id="S0EWC8"/>
<feature type="transmembrane region" description="Helical" evidence="1">
    <location>
        <begin position="850"/>
        <end position="870"/>
    </location>
</feature>
<organism evidence="2 3">
    <name type="scientific">Chthonomonas calidirosea (strain DSM 23976 / ICMP 18418 / T49)</name>
    <dbReference type="NCBI Taxonomy" id="1303518"/>
    <lineage>
        <taxon>Bacteria</taxon>
        <taxon>Bacillati</taxon>
        <taxon>Armatimonadota</taxon>
        <taxon>Chthonomonadia</taxon>
        <taxon>Chthonomonadales</taxon>
        <taxon>Chthonomonadaceae</taxon>
        <taxon>Chthonomonas</taxon>
    </lineage>
</organism>
<dbReference type="InterPro" id="IPR001036">
    <property type="entry name" value="Acrflvin-R"/>
</dbReference>
<dbReference type="RefSeq" id="WP_016483249.1">
    <property type="nucleotide sequence ID" value="NC_021487.1"/>
</dbReference>